<gene>
    <name evidence="2" type="ORF">BVE84_00855</name>
    <name evidence="1" type="ORF">BVE86_02220</name>
</gene>
<evidence type="ECO:0000313" key="4">
    <source>
        <dbReference type="Proteomes" id="UP000188946"/>
    </source>
</evidence>
<evidence type="ECO:0000313" key="3">
    <source>
        <dbReference type="Proteomes" id="UP000188600"/>
    </source>
</evidence>
<accession>A0AB36JTH7</accession>
<evidence type="ECO:0000313" key="2">
    <source>
        <dbReference type="EMBL" id="ONK31095.1"/>
    </source>
</evidence>
<sequence length="143" mass="16754">MPIKTFNDRLTPEDKKELERWDKFLRDENKAFANANRRNRYHNLGSLDENISLDGRETDRYEVTKGNSPSGEEVFLTNELFDTVLNFIKSLKEEDQIIMIHKLADKPMSSTKLAEITGLSDKTVTARFKKYQKVLQQLTKYYS</sequence>
<dbReference type="Proteomes" id="UP000188946">
    <property type="component" value="Unassembled WGS sequence"/>
</dbReference>
<evidence type="ECO:0008006" key="5">
    <source>
        <dbReference type="Google" id="ProtNLM"/>
    </source>
</evidence>
<protein>
    <recommendedName>
        <fullName evidence="5">Sigma-70 family RNA polymerase sigma factor</fullName>
    </recommendedName>
</protein>
<dbReference type="Proteomes" id="UP000188600">
    <property type="component" value="Unassembled WGS sequence"/>
</dbReference>
<reference evidence="3 4" key="1">
    <citation type="submission" date="2016-12" db="EMBL/GenBank/DDBJ databases">
        <authorList>
            <person name="Gulvik C.A."/>
        </authorList>
    </citation>
    <scope>NUCLEOTIDE SEQUENCE [LARGE SCALE GENOMIC DNA]</scope>
    <source>
        <strain evidence="2 4">12-5202</strain>
        <strain evidence="1 3">12-5291</strain>
    </source>
</reference>
<dbReference type="RefSeq" id="WP_076995195.1">
    <property type="nucleotide sequence ID" value="NZ_MSPR01000001.1"/>
</dbReference>
<name>A0AB36JTH7_9STRE</name>
<dbReference type="InterPro" id="IPR013324">
    <property type="entry name" value="RNA_pol_sigma_r3/r4-like"/>
</dbReference>
<dbReference type="EMBL" id="MSPR01000001">
    <property type="protein sequence ID" value="ONK31095.1"/>
    <property type="molecule type" value="Genomic_DNA"/>
</dbReference>
<dbReference type="SUPFAM" id="SSF88659">
    <property type="entry name" value="Sigma3 and sigma4 domains of RNA polymerase sigma factors"/>
    <property type="match status" value="1"/>
</dbReference>
<dbReference type="AlphaFoldDB" id="A0AB36JTH7"/>
<proteinExistence type="predicted"/>
<keyword evidence="4" id="KW-1185">Reference proteome</keyword>
<evidence type="ECO:0000313" key="1">
    <source>
        <dbReference type="EMBL" id="ONK28915.1"/>
    </source>
</evidence>
<organism evidence="1 3">
    <name type="scientific">Streptococcus azizii</name>
    <dbReference type="NCBI Taxonomy" id="1579424"/>
    <lineage>
        <taxon>Bacteria</taxon>
        <taxon>Bacillati</taxon>
        <taxon>Bacillota</taxon>
        <taxon>Bacilli</taxon>
        <taxon>Lactobacillales</taxon>
        <taxon>Streptococcaceae</taxon>
        <taxon>Streptococcus</taxon>
    </lineage>
</organism>
<comment type="caution">
    <text evidence="1">The sequence shown here is derived from an EMBL/GenBank/DDBJ whole genome shotgun (WGS) entry which is preliminary data.</text>
</comment>
<dbReference type="EMBL" id="MSPT01000003">
    <property type="protein sequence ID" value="ONK28915.1"/>
    <property type="molecule type" value="Genomic_DNA"/>
</dbReference>